<dbReference type="Gene3D" id="2.60.120.430">
    <property type="entry name" value="Galactose-binding lectin"/>
    <property type="match status" value="1"/>
</dbReference>
<keyword evidence="4" id="KW-1133">Transmembrane helix</keyword>
<dbReference type="Proteomes" id="UP000712281">
    <property type="component" value="Unassembled WGS sequence"/>
</dbReference>
<keyword evidence="5" id="KW-0472">Membrane</keyword>
<evidence type="ECO:0000256" key="2">
    <source>
        <dbReference type="ARBA" id="ARBA00022692"/>
    </source>
</evidence>
<accession>A0A8S9HL84</accession>
<evidence type="ECO:0000259" key="6">
    <source>
        <dbReference type="Pfam" id="PF12819"/>
    </source>
</evidence>
<reference evidence="7" key="1">
    <citation type="submission" date="2019-12" db="EMBL/GenBank/DDBJ databases">
        <title>Genome sequencing and annotation of Brassica cretica.</title>
        <authorList>
            <person name="Studholme D.J."/>
            <person name="Sarris P.F."/>
        </authorList>
    </citation>
    <scope>NUCLEOTIDE SEQUENCE</scope>
    <source>
        <strain evidence="7">PFS-001/15</strain>
        <tissue evidence="7">Leaf</tissue>
    </source>
</reference>
<dbReference type="InterPro" id="IPR024788">
    <property type="entry name" value="Malectin-like_Carb-bd_dom"/>
</dbReference>
<sequence length="523" mass="59549">MHVISGPAKPVATGKVQKEIESVFPKPVWNLRYFPDGIRNCYTLDVTQGTKYLIRALFVYGNYDGLNEYPSFDLYLGPNILETIDLSLWGTGGLFEEIIHKPISKTLQVCLVKTGISYPIINTLELRPLQNNSTYNTQSGSLRHFRRNYFSTASRTVRYPNNVSDRAWIPNFNEKNWTQVNTNLTVNTSKGYNPPQVVMASASTPISAFAAWNFTWLLFPSNTQFYIYMHFSEIQSLQANETREFSVLVNGDPMHERYSPKPLSTETLSYFTPQQCDKGTCIVELLRTSKSTLPPLINAIEIYTVIDFPLLETNQDDVLAIKSIQNTYGLSRISWQGDPCVPIEFLWDGSDVQTGLTFSTDNGFVETGKTGKVQKEIESVFPKPVWNLRYFPDGIRNCYTLDVTQGTKYLIRALFVYGNYDGLNEYPSFDLYLGPNILETIDLSLWGTGGMFEEIIHKPISKTLQVCLVKTGISYPMINTLELRPLQNNSTYNTQSGSLRHFRRNYFSTASRTVRYQSSCMLL</sequence>
<evidence type="ECO:0000256" key="4">
    <source>
        <dbReference type="ARBA" id="ARBA00022989"/>
    </source>
</evidence>
<evidence type="ECO:0000313" key="7">
    <source>
        <dbReference type="EMBL" id="KAF2560011.1"/>
    </source>
</evidence>
<proteinExistence type="predicted"/>
<comment type="caution">
    <text evidence="7">The sequence shown here is derived from an EMBL/GenBank/DDBJ whole genome shotgun (WGS) entry which is preliminary data.</text>
</comment>
<organism evidence="7 8">
    <name type="scientific">Brassica cretica</name>
    <name type="common">Mustard</name>
    <dbReference type="NCBI Taxonomy" id="69181"/>
    <lineage>
        <taxon>Eukaryota</taxon>
        <taxon>Viridiplantae</taxon>
        <taxon>Streptophyta</taxon>
        <taxon>Embryophyta</taxon>
        <taxon>Tracheophyta</taxon>
        <taxon>Spermatophyta</taxon>
        <taxon>Magnoliopsida</taxon>
        <taxon>eudicotyledons</taxon>
        <taxon>Gunneridae</taxon>
        <taxon>Pentapetalae</taxon>
        <taxon>rosids</taxon>
        <taxon>malvids</taxon>
        <taxon>Brassicales</taxon>
        <taxon>Brassicaceae</taxon>
        <taxon>Brassiceae</taxon>
        <taxon>Brassica</taxon>
    </lineage>
</organism>
<comment type="subcellular location">
    <subcellularLocation>
        <location evidence="1">Membrane</location>
        <topology evidence="1">Single-pass membrane protein</topology>
    </subcellularLocation>
</comment>
<evidence type="ECO:0000256" key="5">
    <source>
        <dbReference type="ARBA" id="ARBA00023136"/>
    </source>
</evidence>
<name>A0A8S9HL84_BRACR</name>
<dbReference type="Pfam" id="PF12819">
    <property type="entry name" value="Malectin_like"/>
    <property type="match status" value="2"/>
</dbReference>
<dbReference type="PANTHER" id="PTHR45631:SF138">
    <property type="entry name" value="PROTEIN KINASE DOMAIN-CONTAINING PROTEIN"/>
    <property type="match status" value="1"/>
</dbReference>
<keyword evidence="3" id="KW-0732">Signal</keyword>
<dbReference type="AlphaFoldDB" id="A0A8S9HL84"/>
<evidence type="ECO:0000256" key="1">
    <source>
        <dbReference type="ARBA" id="ARBA00004167"/>
    </source>
</evidence>
<dbReference type="EMBL" id="QGKW02001940">
    <property type="protein sequence ID" value="KAF2560011.1"/>
    <property type="molecule type" value="Genomic_DNA"/>
</dbReference>
<dbReference type="GO" id="GO:0016020">
    <property type="term" value="C:membrane"/>
    <property type="evidence" value="ECO:0007669"/>
    <property type="project" value="UniProtKB-SubCell"/>
</dbReference>
<keyword evidence="2" id="KW-0812">Transmembrane</keyword>
<protein>
    <recommendedName>
        <fullName evidence="6">Malectin-like domain-containing protein</fullName>
    </recommendedName>
</protein>
<evidence type="ECO:0000313" key="8">
    <source>
        <dbReference type="Proteomes" id="UP000712281"/>
    </source>
</evidence>
<dbReference type="PANTHER" id="PTHR45631">
    <property type="entry name" value="OS07G0107800 PROTEIN-RELATED"/>
    <property type="match status" value="1"/>
</dbReference>
<gene>
    <name evidence="7" type="ORF">F2Q68_00016965</name>
</gene>
<evidence type="ECO:0000256" key="3">
    <source>
        <dbReference type="ARBA" id="ARBA00022729"/>
    </source>
</evidence>
<feature type="domain" description="Malectin-like" evidence="6">
    <location>
        <begin position="13"/>
        <end position="305"/>
    </location>
</feature>
<feature type="domain" description="Malectin-like" evidence="6">
    <location>
        <begin position="351"/>
        <end position="517"/>
    </location>
</feature>